<dbReference type="Pfam" id="PF00359">
    <property type="entry name" value="PTS_EIIA_2"/>
    <property type="match status" value="1"/>
</dbReference>
<dbReference type="Gene3D" id="1.10.1790.10">
    <property type="entry name" value="PRD domain"/>
    <property type="match status" value="1"/>
</dbReference>
<organism evidence="8 9">
    <name type="scientific">Anaerostipes hominis</name>
    <name type="common">ex Liu et al. 2021</name>
    <dbReference type="NCBI Taxonomy" id="2763018"/>
    <lineage>
        <taxon>Bacteria</taxon>
        <taxon>Bacillati</taxon>
        <taxon>Bacillota</taxon>
        <taxon>Clostridia</taxon>
        <taxon>Lachnospirales</taxon>
        <taxon>Lachnospiraceae</taxon>
        <taxon>Anaerostipes</taxon>
    </lineage>
</organism>
<keyword evidence="2" id="KW-0805">Transcription regulation</keyword>
<evidence type="ECO:0000313" key="9">
    <source>
        <dbReference type="Proteomes" id="UP000635828"/>
    </source>
</evidence>
<dbReference type="InterPro" id="IPR036390">
    <property type="entry name" value="WH_DNA-bd_sf"/>
</dbReference>
<dbReference type="InterPro" id="IPR013196">
    <property type="entry name" value="HTH_11"/>
</dbReference>
<dbReference type="PANTHER" id="PTHR30185:SF18">
    <property type="entry name" value="TRANSCRIPTIONAL REGULATOR MTLR"/>
    <property type="match status" value="1"/>
</dbReference>
<dbReference type="InterPro" id="IPR016152">
    <property type="entry name" value="PTrfase/Anion_transptr"/>
</dbReference>
<gene>
    <name evidence="8" type="ORF">H8S22_11370</name>
</gene>
<dbReference type="InterPro" id="IPR002178">
    <property type="entry name" value="PTS_EIIA_type-2_dom"/>
</dbReference>
<dbReference type="SUPFAM" id="SSF55804">
    <property type="entry name" value="Phoshotransferase/anion transport protein"/>
    <property type="match status" value="1"/>
</dbReference>
<evidence type="ECO:0000313" key="8">
    <source>
        <dbReference type="EMBL" id="MBC5678178.1"/>
    </source>
</evidence>
<dbReference type="PANTHER" id="PTHR30185">
    <property type="entry name" value="CRYPTIC BETA-GLUCOSIDE BGL OPERON ANTITERMINATOR"/>
    <property type="match status" value="1"/>
</dbReference>
<dbReference type="CDD" id="cd00211">
    <property type="entry name" value="PTS_IIA_fru"/>
    <property type="match status" value="1"/>
</dbReference>
<dbReference type="PROSITE" id="PS51099">
    <property type="entry name" value="PTS_EIIB_TYPE_2"/>
    <property type="match status" value="1"/>
</dbReference>
<dbReference type="EMBL" id="JACOOS010000013">
    <property type="protein sequence ID" value="MBC5678178.1"/>
    <property type="molecule type" value="Genomic_DNA"/>
</dbReference>
<dbReference type="SUPFAM" id="SSF46785">
    <property type="entry name" value="Winged helix' DNA-binding domain"/>
    <property type="match status" value="1"/>
</dbReference>
<dbReference type="Pfam" id="PF08279">
    <property type="entry name" value="HTH_11"/>
    <property type="match status" value="1"/>
</dbReference>
<dbReference type="Proteomes" id="UP000635828">
    <property type="component" value="Unassembled WGS sequence"/>
</dbReference>
<evidence type="ECO:0000259" key="7">
    <source>
        <dbReference type="PROSITE" id="PS51372"/>
    </source>
</evidence>
<name>A0ABR7FSJ8_9FIRM</name>
<dbReference type="Pfam" id="PF00874">
    <property type="entry name" value="PRD"/>
    <property type="match status" value="1"/>
</dbReference>
<evidence type="ECO:0000259" key="5">
    <source>
        <dbReference type="PROSITE" id="PS51094"/>
    </source>
</evidence>
<comment type="caution">
    <text evidence="8">The sequence shown here is derived from an EMBL/GenBank/DDBJ whole genome shotgun (WGS) entry which is preliminary data.</text>
</comment>
<feature type="region of interest" description="Disordered" evidence="4">
    <location>
        <begin position="678"/>
        <end position="701"/>
    </location>
</feature>
<dbReference type="Gene3D" id="3.40.930.10">
    <property type="entry name" value="Mannitol-specific EII, Chain A"/>
    <property type="match status" value="1"/>
</dbReference>
<dbReference type="InterPro" id="IPR036388">
    <property type="entry name" value="WH-like_DNA-bd_sf"/>
</dbReference>
<dbReference type="InterPro" id="IPR036634">
    <property type="entry name" value="PRD_sf"/>
</dbReference>
<dbReference type="InterPro" id="IPR013011">
    <property type="entry name" value="PTS_EIIB_2"/>
</dbReference>
<sequence length="701" mass="80787">MNRRSNKILKDLILGIHADVSGLEEKYNIQERTIRADIKELNKDLEAYELPVIASDLDGKLWIDTDKKVDIRAYEKFISEYDFYTYYLSKKERSTILAMILLNASGYVTVDQLKEKIGVSRNTLLQDLQELKIWFKENGMTLVSQVRRGYIIEASELDVRKGILKLLEVNGDDNYYKNGYDLSVFWNLLLKEADSLEIYEKMKNCILEEEEETQIFFADYSFFEAVTELTIVANRIVRKHFLPGYFTNEWKYLKEGSKYTFSRGLFGKISDMFQMDVREVEILYYTECLNGKSCLKDDAQKTNALELRVMIAETIYQISSCFGIDFYLDFTLYDLLVAHMRSAVHRLKNSEVLVNPLKDTLMQDYPKIFESVKQHLGSLEDYVGQKFSEDEMSFMVLYFASVMEKEKAETEKSRKVKVALVCATGRGTAQFMLAKLKTLDDMIEIVSISSFHNMREIEKNGTQMIISTIPLDNVKIPYVEVRSPMLEKDDILDIQRKVLEIREGDGGDSKEREPEITSPPDVNIQGAFYDLLNEERIQVGYEAKDWEDAVRQSGNLLLSTGAVEPGYVDEMVMNIKKNGPYIVVCPETALPHADTEKGVIKEAASLLRLKHPIDFHSGVNDPVRYVIGMSIQSAESINRAIYDLMMIFGNETIKKKLDQMADTKAMLNAIKQLENNYNKEKDNEKNNWQSRQKLSGSVFIR</sequence>
<protein>
    <submittedName>
        <fullName evidence="8">BglG family transcription antiterminator</fullName>
    </submittedName>
</protein>
<dbReference type="PROSITE" id="PS51372">
    <property type="entry name" value="PRD_2"/>
    <property type="match status" value="1"/>
</dbReference>
<proteinExistence type="predicted"/>
<feature type="domain" description="PTS EIIA type-2" evidence="5">
    <location>
        <begin position="530"/>
        <end position="673"/>
    </location>
</feature>
<dbReference type="InterPro" id="IPR050661">
    <property type="entry name" value="BglG_antiterminators"/>
</dbReference>
<reference evidence="8 9" key="1">
    <citation type="submission" date="2020-08" db="EMBL/GenBank/DDBJ databases">
        <title>Genome public.</title>
        <authorList>
            <person name="Liu C."/>
            <person name="Sun Q."/>
        </authorList>
    </citation>
    <scope>NUCLEOTIDE SEQUENCE [LARGE SCALE GENOMIC DNA]</scope>
    <source>
        <strain evidence="8 9">NSJ-7</strain>
    </source>
</reference>
<accession>A0ABR7FSJ8</accession>
<keyword evidence="9" id="KW-1185">Reference proteome</keyword>
<dbReference type="InterPro" id="IPR011608">
    <property type="entry name" value="PRD"/>
</dbReference>
<feature type="domain" description="PRD" evidence="7">
    <location>
        <begin position="302"/>
        <end position="409"/>
    </location>
</feature>
<evidence type="ECO:0000256" key="1">
    <source>
        <dbReference type="ARBA" id="ARBA00022737"/>
    </source>
</evidence>
<keyword evidence="1" id="KW-0677">Repeat</keyword>
<evidence type="ECO:0000256" key="4">
    <source>
        <dbReference type="SAM" id="MobiDB-lite"/>
    </source>
</evidence>
<evidence type="ECO:0000256" key="2">
    <source>
        <dbReference type="ARBA" id="ARBA00023015"/>
    </source>
</evidence>
<dbReference type="PROSITE" id="PS51094">
    <property type="entry name" value="PTS_EIIA_TYPE_2"/>
    <property type="match status" value="1"/>
</dbReference>
<dbReference type="CDD" id="cd05568">
    <property type="entry name" value="PTS_IIB_bgl_like"/>
    <property type="match status" value="1"/>
</dbReference>
<dbReference type="SUPFAM" id="SSF63520">
    <property type="entry name" value="PTS-regulatory domain, PRD"/>
    <property type="match status" value="1"/>
</dbReference>
<dbReference type="RefSeq" id="WP_024726448.1">
    <property type="nucleotide sequence ID" value="NZ_JACOOS010000013.1"/>
</dbReference>
<keyword evidence="3" id="KW-0804">Transcription</keyword>
<feature type="domain" description="PTS EIIB type-2" evidence="6">
    <location>
        <begin position="416"/>
        <end position="506"/>
    </location>
</feature>
<dbReference type="Gene3D" id="1.10.10.10">
    <property type="entry name" value="Winged helix-like DNA-binding domain superfamily/Winged helix DNA-binding domain"/>
    <property type="match status" value="1"/>
</dbReference>
<evidence type="ECO:0000259" key="6">
    <source>
        <dbReference type="PROSITE" id="PS51099"/>
    </source>
</evidence>
<evidence type="ECO:0000256" key="3">
    <source>
        <dbReference type="ARBA" id="ARBA00023163"/>
    </source>
</evidence>